<keyword evidence="2" id="KW-1185">Reference proteome</keyword>
<name>A0A2A9P2P4_OPHUN</name>
<dbReference type="AlphaFoldDB" id="A0A2A9P2P4"/>
<gene>
    <name evidence="1" type="ORF">XA68_10521</name>
</gene>
<sequence length="120" mass="14020">MEWYSGDLDDESRRELVSEGGYGQWRLKLTKRFAIRPEIASRALQRERFTAQKLLEGADFRGWISKMKRIAKAALHPEHGILMIVYDRLDVLLKESFRQPTGDDDLDEWALDCEILIPNL</sequence>
<proteinExistence type="predicted"/>
<dbReference type="Proteomes" id="UP000037136">
    <property type="component" value="Unassembled WGS sequence"/>
</dbReference>
<reference evidence="1 2" key="2">
    <citation type="journal article" date="2017" name="Sci. Rep.">
        <title>Ant-infecting Ophiocordyceps genomes reveal a high diversity of potential behavioral manipulation genes and a possible major role for enterotoxins.</title>
        <authorList>
            <person name="de Bekker C."/>
            <person name="Ohm R.A."/>
            <person name="Evans H.C."/>
            <person name="Brachmann A."/>
            <person name="Hughes D.P."/>
        </authorList>
    </citation>
    <scope>NUCLEOTIDE SEQUENCE [LARGE SCALE GENOMIC DNA]</scope>
    <source>
        <strain evidence="1 2">SC16a</strain>
    </source>
</reference>
<reference evidence="1 2" key="1">
    <citation type="journal article" date="2015" name="BMC Genomics">
        <title>Gene expression during zombie ant biting behavior reflects the complexity underlying fungal parasitic behavioral manipulation.</title>
        <authorList>
            <person name="de Bekker C."/>
            <person name="Ohm R.A."/>
            <person name="Loreto R.G."/>
            <person name="Sebastian A."/>
            <person name="Albert I."/>
            <person name="Merrow M."/>
            <person name="Brachmann A."/>
            <person name="Hughes D.P."/>
        </authorList>
    </citation>
    <scope>NUCLEOTIDE SEQUENCE [LARGE SCALE GENOMIC DNA]</scope>
    <source>
        <strain evidence="1 2">SC16a</strain>
    </source>
</reference>
<evidence type="ECO:0000313" key="1">
    <source>
        <dbReference type="EMBL" id="PFH55170.1"/>
    </source>
</evidence>
<dbReference type="EMBL" id="LAZP02001127">
    <property type="protein sequence ID" value="PFH55170.1"/>
    <property type="molecule type" value="Genomic_DNA"/>
</dbReference>
<evidence type="ECO:0000313" key="2">
    <source>
        <dbReference type="Proteomes" id="UP000037136"/>
    </source>
</evidence>
<protein>
    <submittedName>
        <fullName evidence="1">Uncharacterized protein</fullName>
    </submittedName>
</protein>
<organism evidence="1 2">
    <name type="scientific">Ophiocordyceps unilateralis</name>
    <name type="common">Zombie-ant fungus</name>
    <name type="synonym">Torrubia unilateralis</name>
    <dbReference type="NCBI Taxonomy" id="268505"/>
    <lineage>
        <taxon>Eukaryota</taxon>
        <taxon>Fungi</taxon>
        <taxon>Dikarya</taxon>
        <taxon>Ascomycota</taxon>
        <taxon>Pezizomycotina</taxon>
        <taxon>Sordariomycetes</taxon>
        <taxon>Hypocreomycetidae</taxon>
        <taxon>Hypocreales</taxon>
        <taxon>Ophiocordycipitaceae</taxon>
        <taxon>Ophiocordyceps</taxon>
    </lineage>
</organism>
<accession>A0A2A9P2P4</accession>
<comment type="caution">
    <text evidence="1">The sequence shown here is derived from an EMBL/GenBank/DDBJ whole genome shotgun (WGS) entry which is preliminary data.</text>
</comment>